<gene>
    <name evidence="1" type="ORF">JOQ06_028655</name>
</gene>
<accession>A0AAD6B8F2</accession>
<sequence length="287" mass="32860">MAGKRNGLQALIKRVAPDAQWTHCVIHREALASRQLSPDLNEILNEVVSVVNFIKTRPLKARLFSALCEEMGADHTAVLFHSEARWLSRGKVLTRVFELRAESRLFLEEERMYEAASKFTDEHFLMKLAYLSDVFGKLNDLNLQLQGKDKHLPHLADKITGFTRKLEVWGRRLDQGRIDAFESLSEIAETIDSGATAVIPCIKQHITSLLSLFQKYFPTSSAQYDWIMDPFHPAAPADFSSAEEDQFIEMTSDSTLRLKFTAQTQSEFWLGVEREKCERERTIPLQN</sequence>
<evidence type="ECO:0000313" key="1">
    <source>
        <dbReference type="EMBL" id="KAJ4939199.1"/>
    </source>
</evidence>
<dbReference type="AlphaFoldDB" id="A0AAD6B8F2"/>
<protein>
    <recommendedName>
        <fullName evidence="3">Zinc finger MYM-type protein 6</fullName>
    </recommendedName>
</protein>
<evidence type="ECO:0000313" key="2">
    <source>
        <dbReference type="Proteomes" id="UP001219934"/>
    </source>
</evidence>
<dbReference type="PANTHER" id="PTHR45913">
    <property type="entry name" value="EPM2A-INTERACTING PROTEIN 1"/>
    <property type="match status" value="1"/>
</dbReference>
<name>A0AAD6B8F2_9TELE</name>
<dbReference type="Proteomes" id="UP001219934">
    <property type="component" value="Unassembled WGS sequence"/>
</dbReference>
<dbReference type="EMBL" id="JAPTMU010000008">
    <property type="protein sequence ID" value="KAJ4939199.1"/>
    <property type="molecule type" value="Genomic_DNA"/>
</dbReference>
<comment type="caution">
    <text evidence="1">The sequence shown here is derived from an EMBL/GenBank/DDBJ whole genome shotgun (WGS) entry which is preliminary data.</text>
</comment>
<keyword evidence="2" id="KW-1185">Reference proteome</keyword>
<evidence type="ECO:0008006" key="3">
    <source>
        <dbReference type="Google" id="ProtNLM"/>
    </source>
</evidence>
<dbReference type="PANTHER" id="PTHR45913:SF19">
    <property type="entry name" value="LOW QUALITY PROTEIN: ZINC FINGER BED DOMAIN-CONTAINING PROTEIN 5-LIKE"/>
    <property type="match status" value="1"/>
</dbReference>
<organism evidence="1 2">
    <name type="scientific">Pogonophryne albipinna</name>
    <dbReference type="NCBI Taxonomy" id="1090488"/>
    <lineage>
        <taxon>Eukaryota</taxon>
        <taxon>Metazoa</taxon>
        <taxon>Chordata</taxon>
        <taxon>Craniata</taxon>
        <taxon>Vertebrata</taxon>
        <taxon>Euteleostomi</taxon>
        <taxon>Actinopterygii</taxon>
        <taxon>Neopterygii</taxon>
        <taxon>Teleostei</taxon>
        <taxon>Neoteleostei</taxon>
        <taxon>Acanthomorphata</taxon>
        <taxon>Eupercaria</taxon>
        <taxon>Perciformes</taxon>
        <taxon>Notothenioidei</taxon>
        <taxon>Pogonophryne</taxon>
    </lineage>
</organism>
<reference evidence="1" key="1">
    <citation type="submission" date="2022-11" db="EMBL/GenBank/DDBJ databases">
        <title>Chromosome-level genome of Pogonophryne albipinna.</title>
        <authorList>
            <person name="Jo E."/>
        </authorList>
    </citation>
    <scope>NUCLEOTIDE SEQUENCE</scope>
    <source>
        <strain evidence="1">SGF0006</strain>
        <tissue evidence="1">Muscle</tissue>
    </source>
</reference>
<proteinExistence type="predicted"/>